<gene>
    <name evidence="1" type="ORF">POCTA_138.1.T1110182</name>
</gene>
<name>A0A8S1X2V4_PAROT</name>
<dbReference type="EMBL" id="CAJJDP010000111">
    <property type="protein sequence ID" value="CAD8196443.1"/>
    <property type="molecule type" value="Genomic_DNA"/>
</dbReference>
<evidence type="ECO:0000313" key="1">
    <source>
        <dbReference type="EMBL" id="CAD8196443.1"/>
    </source>
</evidence>
<proteinExistence type="predicted"/>
<protein>
    <submittedName>
        <fullName evidence="1">Uncharacterized protein</fullName>
    </submittedName>
</protein>
<reference evidence="1" key="1">
    <citation type="submission" date="2021-01" db="EMBL/GenBank/DDBJ databases">
        <authorList>
            <consortium name="Genoscope - CEA"/>
            <person name="William W."/>
        </authorList>
    </citation>
    <scope>NUCLEOTIDE SEQUENCE</scope>
</reference>
<sequence>MIIKLKQIQFAITSIVYSLNQTALNVLRRKKSIKIILMMLKKSTPQVHSLNIKIKNFESIILFFIKKGISFKYSLQKERIASLNSQQINDDLNSNIKLIEYKQSITPIISDQIQKLNNTFNNLLEQLKLSSFNYYQKDDISIILSKELYAKGYDLLDELIY</sequence>
<dbReference type="AlphaFoldDB" id="A0A8S1X2V4"/>
<comment type="caution">
    <text evidence="1">The sequence shown here is derived from an EMBL/GenBank/DDBJ whole genome shotgun (WGS) entry which is preliminary data.</text>
</comment>
<dbReference type="Proteomes" id="UP000683925">
    <property type="component" value="Unassembled WGS sequence"/>
</dbReference>
<accession>A0A8S1X2V4</accession>
<evidence type="ECO:0000313" key="2">
    <source>
        <dbReference type="Proteomes" id="UP000683925"/>
    </source>
</evidence>
<organism evidence="1 2">
    <name type="scientific">Paramecium octaurelia</name>
    <dbReference type="NCBI Taxonomy" id="43137"/>
    <lineage>
        <taxon>Eukaryota</taxon>
        <taxon>Sar</taxon>
        <taxon>Alveolata</taxon>
        <taxon>Ciliophora</taxon>
        <taxon>Intramacronucleata</taxon>
        <taxon>Oligohymenophorea</taxon>
        <taxon>Peniculida</taxon>
        <taxon>Parameciidae</taxon>
        <taxon>Paramecium</taxon>
    </lineage>
</organism>
<keyword evidence="2" id="KW-1185">Reference proteome</keyword>